<dbReference type="EMBL" id="CAMXCT030003223">
    <property type="protein sequence ID" value="CAL4790434.1"/>
    <property type="molecule type" value="Genomic_DNA"/>
</dbReference>
<gene>
    <name evidence="2" type="ORF">C1SCF055_LOCUS29015</name>
</gene>
<evidence type="ECO:0000313" key="2">
    <source>
        <dbReference type="EMBL" id="CAI4003122.1"/>
    </source>
</evidence>
<dbReference type="PANTHER" id="PTHR36978:SF4">
    <property type="entry name" value="P-LOOP CONTAINING NUCLEOSIDE TRIPHOSPHATE HYDROLASE PROTEIN"/>
    <property type="match status" value="1"/>
</dbReference>
<evidence type="ECO:0000313" key="4">
    <source>
        <dbReference type="Proteomes" id="UP001152797"/>
    </source>
</evidence>
<dbReference type="AlphaFoldDB" id="A0A9P1D5W3"/>
<dbReference type="PANTHER" id="PTHR36978">
    <property type="entry name" value="P-LOOP CONTAINING NUCLEOTIDE TRIPHOSPHATE HYDROLASE"/>
    <property type="match status" value="1"/>
</dbReference>
<dbReference type="EMBL" id="CAMXCT010003223">
    <property type="protein sequence ID" value="CAI4003122.1"/>
    <property type="molecule type" value="Genomic_DNA"/>
</dbReference>
<dbReference type="InterPro" id="IPR027417">
    <property type="entry name" value="P-loop_NTPase"/>
</dbReference>
<keyword evidence="1" id="KW-1133">Transmembrane helix</keyword>
<dbReference type="InterPro" id="IPR040632">
    <property type="entry name" value="Sulfotransfer_4"/>
</dbReference>
<dbReference type="Gene3D" id="3.40.50.300">
    <property type="entry name" value="P-loop containing nucleotide triphosphate hydrolases"/>
    <property type="match status" value="1"/>
</dbReference>
<evidence type="ECO:0000256" key="1">
    <source>
        <dbReference type="SAM" id="Phobius"/>
    </source>
</evidence>
<evidence type="ECO:0000313" key="3">
    <source>
        <dbReference type="EMBL" id="CAL4790434.1"/>
    </source>
</evidence>
<reference evidence="2" key="1">
    <citation type="submission" date="2022-10" db="EMBL/GenBank/DDBJ databases">
        <authorList>
            <person name="Chen Y."/>
            <person name="Dougan E. K."/>
            <person name="Chan C."/>
            <person name="Rhodes N."/>
            <person name="Thang M."/>
        </authorList>
    </citation>
    <scope>NUCLEOTIDE SEQUENCE</scope>
</reference>
<feature type="transmembrane region" description="Helical" evidence="1">
    <location>
        <begin position="238"/>
        <end position="256"/>
    </location>
</feature>
<dbReference type="EMBL" id="CAMXCT020003223">
    <property type="protein sequence ID" value="CAL1156497.1"/>
    <property type="molecule type" value="Genomic_DNA"/>
</dbReference>
<proteinExistence type="predicted"/>
<dbReference type="OrthoDB" id="408152at2759"/>
<dbReference type="Proteomes" id="UP001152797">
    <property type="component" value="Unassembled WGS sequence"/>
</dbReference>
<accession>A0A9P1D5W3</accession>
<name>A0A9P1D5W3_9DINO</name>
<protein>
    <submittedName>
        <fullName evidence="3">Sulfotransferase domain-containing protein</fullName>
    </submittedName>
</protein>
<keyword evidence="4" id="KW-1185">Reference proteome</keyword>
<organism evidence="2">
    <name type="scientific">Cladocopium goreaui</name>
    <dbReference type="NCBI Taxonomy" id="2562237"/>
    <lineage>
        <taxon>Eukaryota</taxon>
        <taxon>Sar</taxon>
        <taxon>Alveolata</taxon>
        <taxon>Dinophyceae</taxon>
        <taxon>Suessiales</taxon>
        <taxon>Symbiodiniaceae</taxon>
        <taxon>Cladocopium</taxon>
    </lineage>
</organism>
<keyword evidence="1" id="KW-0472">Membrane</keyword>
<comment type="caution">
    <text evidence="2">The sequence shown here is derived from an EMBL/GenBank/DDBJ whole genome shotgun (WGS) entry which is preliminary data.</text>
</comment>
<reference evidence="3 4" key="2">
    <citation type="submission" date="2024-05" db="EMBL/GenBank/DDBJ databases">
        <authorList>
            <person name="Chen Y."/>
            <person name="Shah S."/>
            <person name="Dougan E. K."/>
            <person name="Thang M."/>
            <person name="Chan C."/>
        </authorList>
    </citation>
    <scope>NUCLEOTIDE SEQUENCE [LARGE SCALE GENOMIC DNA]</scope>
</reference>
<dbReference type="SUPFAM" id="SSF52540">
    <property type="entry name" value="P-loop containing nucleoside triphosphate hydrolases"/>
    <property type="match status" value="1"/>
</dbReference>
<sequence>MTERLLKKELEGEPDLQIIGAGWGRTGTNSVKLALEKLLDGPCYHMFECGKRPDHAKWVEAYNGKPDFKAIFTHPDGDKFYKATVDYPACGMYKELMQAYPKAKVLLTVRDPEKWYDSVINTIWSWRCPEQHWAVRIYKAGRECQECAKCFHKATVLPGVERTDREGSIKSFKAWIERVKATVPPEKLLIFDVKEGWEPLCKFLNVPVPDEPFPNVNDKEEINKMMDGIIWHCYKMHFLRAVVVMGGFGLLAWLGLKFLA</sequence>
<dbReference type="Pfam" id="PF17784">
    <property type="entry name" value="Sulfotransfer_4"/>
    <property type="match status" value="1"/>
</dbReference>
<keyword evidence="1" id="KW-0812">Transmembrane</keyword>